<dbReference type="PANTHER" id="PTHR15316:SF1">
    <property type="entry name" value="SPLICING FACTOR 3A SUBUNIT 1"/>
    <property type="match status" value="1"/>
</dbReference>
<evidence type="ECO:0000259" key="8">
    <source>
        <dbReference type="PROSITE" id="PS50053"/>
    </source>
</evidence>
<dbReference type="PROSITE" id="PS50053">
    <property type="entry name" value="UBIQUITIN_2"/>
    <property type="match status" value="1"/>
</dbReference>
<accession>A0A0D2P8W2</accession>
<dbReference type="Proteomes" id="UP000054270">
    <property type="component" value="Unassembled WGS sequence"/>
</dbReference>
<feature type="domain" description="SURP motif" evidence="9">
    <location>
        <begin position="128"/>
        <end position="170"/>
    </location>
</feature>
<feature type="compositionally biased region" description="Pro residues" evidence="7">
    <location>
        <begin position="526"/>
        <end position="542"/>
    </location>
</feature>
<keyword evidence="2" id="KW-0507">mRNA processing</keyword>
<feature type="compositionally biased region" description="Basic and acidic residues" evidence="7">
    <location>
        <begin position="329"/>
        <end position="341"/>
    </location>
</feature>
<dbReference type="InterPro" id="IPR029071">
    <property type="entry name" value="Ubiquitin-like_domsf"/>
</dbReference>
<feature type="region of interest" description="Disordered" evidence="7">
    <location>
        <begin position="617"/>
        <end position="636"/>
    </location>
</feature>
<dbReference type="GO" id="GO:0071013">
    <property type="term" value="C:catalytic step 2 spliceosome"/>
    <property type="evidence" value="ECO:0007669"/>
    <property type="project" value="TreeGrafter"/>
</dbReference>
<dbReference type="InterPro" id="IPR022030">
    <property type="entry name" value="SF3A1_dom"/>
</dbReference>
<evidence type="ECO:0000256" key="5">
    <source>
        <dbReference type="ARBA" id="ARBA00023187"/>
    </source>
</evidence>
<dbReference type="GO" id="GO:0071004">
    <property type="term" value="C:U2-type prespliceosome"/>
    <property type="evidence" value="ECO:0007669"/>
    <property type="project" value="TreeGrafter"/>
</dbReference>
<dbReference type="FunFam" id="1.10.10.790:FF:000002">
    <property type="entry name" value="Splicing factor 3A subunit 1"/>
    <property type="match status" value="1"/>
</dbReference>
<feature type="region of interest" description="Disordered" evidence="7">
    <location>
        <begin position="450"/>
        <end position="477"/>
    </location>
</feature>
<keyword evidence="6" id="KW-0539">Nucleus</keyword>
<dbReference type="EMBL" id="KN817524">
    <property type="protein sequence ID" value="KJA27404.1"/>
    <property type="molecule type" value="Genomic_DNA"/>
</dbReference>
<evidence type="ECO:0000256" key="7">
    <source>
        <dbReference type="SAM" id="MobiDB-lite"/>
    </source>
</evidence>
<comment type="subcellular location">
    <subcellularLocation>
        <location evidence="1">Nucleus</location>
    </subcellularLocation>
</comment>
<name>A0A0D2P8W2_HYPSF</name>
<keyword evidence="11" id="KW-1185">Reference proteome</keyword>
<dbReference type="InterPro" id="IPR045146">
    <property type="entry name" value="SF3A1"/>
</dbReference>
<dbReference type="STRING" id="945553.A0A0D2P8W2"/>
<dbReference type="OrthoDB" id="447637at2759"/>
<dbReference type="GO" id="GO:0003723">
    <property type="term" value="F:RNA binding"/>
    <property type="evidence" value="ECO:0007669"/>
    <property type="project" value="InterPro"/>
</dbReference>
<dbReference type="GO" id="GO:0005686">
    <property type="term" value="C:U2 snRNP"/>
    <property type="evidence" value="ECO:0007669"/>
    <property type="project" value="UniProtKB-ARBA"/>
</dbReference>
<evidence type="ECO:0000259" key="9">
    <source>
        <dbReference type="PROSITE" id="PS50128"/>
    </source>
</evidence>
<evidence type="ECO:0000256" key="3">
    <source>
        <dbReference type="ARBA" id="ARBA00022728"/>
    </source>
</evidence>
<feature type="compositionally biased region" description="Low complexity" evidence="7">
    <location>
        <begin position="298"/>
        <end position="313"/>
    </location>
</feature>
<reference evidence="11" key="1">
    <citation type="submission" date="2014-04" db="EMBL/GenBank/DDBJ databases">
        <title>Evolutionary Origins and Diversification of the Mycorrhizal Mutualists.</title>
        <authorList>
            <consortium name="DOE Joint Genome Institute"/>
            <consortium name="Mycorrhizal Genomics Consortium"/>
            <person name="Kohler A."/>
            <person name="Kuo A."/>
            <person name="Nagy L.G."/>
            <person name="Floudas D."/>
            <person name="Copeland A."/>
            <person name="Barry K.W."/>
            <person name="Cichocki N."/>
            <person name="Veneault-Fourrey C."/>
            <person name="LaButti K."/>
            <person name="Lindquist E.A."/>
            <person name="Lipzen A."/>
            <person name="Lundell T."/>
            <person name="Morin E."/>
            <person name="Murat C."/>
            <person name="Riley R."/>
            <person name="Ohm R."/>
            <person name="Sun H."/>
            <person name="Tunlid A."/>
            <person name="Henrissat B."/>
            <person name="Grigoriev I.V."/>
            <person name="Hibbett D.S."/>
            <person name="Martin F."/>
        </authorList>
    </citation>
    <scope>NUCLEOTIDE SEQUENCE [LARGE SCALE GENOMIC DNA]</scope>
    <source>
        <strain evidence="11">FD-334 SS-4</strain>
    </source>
</reference>
<evidence type="ECO:0000256" key="2">
    <source>
        <dbReference type="ARBA" id="ARBA00022664"/>
    </source>
</evidence>
<organism evidence="10 11">
    <name type="scientific">Hypholoma sublateritium (strain FD-334 SS-4)</name>
    <dbReference type="NCBI Taxonomy" id="945553"/>
    <lineage>
        <taxon>Eukaryota</taxon>
        <taxon>Fungi</taxon>
        <taxon>Dikarya</taxon>
        <taxon>Basidiomycota</taxon>
        <taxon>Agaricomycotina</taxon>
        <taxon>Agaricomycetes</taxon>
        <taxon>Agaricomycetidae</taxon>
        <taxon>Agaricales</taxon>
        <taxon>Agaricineae</taxon>
        <taxon>Strophariaceae</taxon>
        <taxon>Hypholoma</taxon>
    </lineage>
</organism>
<protein>
    <submittedName>
        <fullName evidence="10">Uncharacterized protein</fullName>
    </submittedName>
</protein>
<keyword evidence="5" id="KW-0508">mRNA splicing</keyword>
<feature type="region of interest" description="Disordered" evidence="7">
    <location>
        <begin position="81"/>
        <end position="101"/>
    </location>
</feature>
<dbReference type="GO" id="GO:0045292">
    <property type="term" value="P:mRNA cis splicing, via spliceosome"/>
    <property type="evidence" value="ECO:0007669"/>
    <property type="project" value="InterPro"/>
</dbReference>
<dbReference type="SUPFAM" id="SSF54236">
    <property type="entry name" value="Ubiquitin-like"/>
    <property type="match status" value="1"/>
</dbReference>
<dbReference type="InterPro" id="IPR000626">
    <property type="entry name" value="Ubiquitin-like_dom"/>
</dbReference>
<proteinExistence type="predicted"/>
<dbReference type="SUPFAM" id="SSF109905">
    <property type="entry name" value="Surp module (SWAP domain)"/>
    <property type="match status" value="2"/>
</dbReference>
<feature type="compositionally biased region" description="Basic and acidic residues" evidence="7">
    <location>
        <begin position="452"/>
        <end position="474"/>
    </location>
</feature>
<evidence type="ECO:0000256" key="6">
    <source>
        <dbReference type="ARBA" id="ARBA00023242"/>
    </source>
</evidence>
<feature type="domain" description="SURP motif" evidence="9">
    <location>
        <begin position="27"/>
        <end position="71"/>
    </location>
</feature>
<dbReference type="OMA" id="HAYYRHR"/>
<evidence type="ECO:0000256" key="1">
    <source>
        <dbReference type="ARBA" id="ARBA00004123"/>
    </source>
</evidence>
<dbReference type="FunFam" id="1.10.10.790:FF:000001">
    <property type="entry name" value="Splicing factor 3a, subunit 1"/>
    <property type="match status" value="1"/>
</dbReference>
<keyword evidence="4" id="KW-0677">Repeat</keyword>
<dbReference type="InterPro" id="IPR035967">
    <property type="entry name" value="SWAP/Surp_sf"/>
</dbReference>
<feature type="region of interest" description="Disordered" evidence="7">
    <location>
        <begin position="296"/>
        <end position="341"/>
    </location>
</feature>
<dbReference type="Gene3D" id="3.10.20.90">
    <property type="entry name" value="Phosphatidylinositol 3-kinase Catalytic Subunit, Chain A, domain 1"/>
    <property type="match status" value="1"/>
</dbReference>
<dbReference type="AlphaFoldDB" id="A0A0D2P8W2"/>
<feature type="region of interest" description="Disordered" evidence="7">
    <location>
        <begin position="526"/>
        <end position="545"/>
    </location>
</feature>
<keyword evidence="3" id="KW-0747">Spliceosome</keyword>
<dbReference type="Pfam" id="PF00240">
    <property type="entry name" value="ubiquitin"/>
    <property type="match status" value="1"/>
</dbReference>
<dbReference type="Gene3D" id="1.10.10.790">
    <property type="entry name" value="Surp module"/>
    <property type="match status" value="2"/>
</dbReference>
<gene>
    <name evidence="10" type="ORF">HYPSUDRAFT_131378</name>
</gene>
<feature type="domain" description="Ubiquitin-like" evidence="8">
    <location>
        <begin position="658"/>
        <end position="742"/>
    </location>
</feature>
<dbReference type="GO" id="GO:0000381">
    <property type="term" value="P:regulation of alternative mRNA splicing, via spliceosome"/>
    <property type="evidence" value="ECO:0007669"/>
    <property type="project" value="TreeGrafter"/>
</dbReference>
<dbReference type="PANTHER" id="PTHR15316">
    <property type="entry name" value="SPLICEOSOME ASSOCIATED PROTEIN 114/SWAP SPLICING FACTOR-RELATED"/>
    <property type="match status" value="1"/>
</dbReference>
<dbReference type="Pfam" id="PF12230">
    <property type="entry name" value="PRP21_like_P"/>
    <property type="match status" value="1"/>
</dbReference>
<feature type="compositionally biased region" description="Basic and acidic residues" evidence="7">
    <location>
        <begin position="85"/>
        <end position="95"/>
    </location>
</feature>
<dbReference type="SMART" id="SM00648">
    <property type="entry name" value="SWAP"/>
    <property type="match status" value="2"/>
</dbReference>
<dbReference type="Pfam" id="PF01805">
    <property type="entry name" value="Surp"/>
    <property type="match status" value="2"/>
</dbReference>
<evidence type="ECO:0000256" key="4">
    <source>
        <dbReference type="ARBA" id="ARBA00022737"/>
    </source>
</evidence>
<sequence>MGDAAAAESGVRFGTGLILPPPEIKDVIDRTALYVARSANPPQFEERVREGQRADPKFSFLNPADPYHAYYRHRMDRVAAGEADAEPKAKDKASEAAEPVVPADVGEEPPAALFILDMPNISSIDLDIMKLTALFTARRGRSFLATLSAREGRNYQFDFLRPTHSLFGYFNRLVEQYTRVLQPAPAPLAKLAARAEDGARWTALEAARRHAKWVKLKREQEQQRQDDQEAEKRAFAEIDWHDYAIVQTIEFTAVDANSELPPPMSVQEVENMTLAQKRMAAMIMETTADDVEAHRAKQAAADAEAEAAAAAAANHSDAEMDQSDEEDEAAAKLSKEEEERQRALAHAHAIQASAMNPAGPMKIRTDYVAKLGEKKGKVAMTTCSICGQQVGVDELQEHMRIELLDPKWKEQRDNLEARKAQASQLQTGTNVVSSLQNLARTRVDIFGTETDEERRKREEAAEREKRKEREKVVWDGHTSSKANTLDKFSTNVNTDEQIASIHRRKGLGPQEANAIGPGIGPAAVPPPLTTLPPAPSSLPAPPAASGAYSAATVSSGPQPASMYAQPPVMLPTLRYDGAPAFGGYQAPGTAPAMHPTRMAALAAANSAIQAGMVRSADDMEGGEGGEAAPPAKRQKVAKLPGGALYTEEDWIALHPHTISLRVQMPLDAARPEWKLQGQVVTVAELPLTLLVSTLRDRILAATESAVPASRIRLSYQGKMLTNKESIAMSNLEDEDVLVFSVRDAKKK</sequence>
<dbReference type="InterPro" id="IPR000061">
    <property type="entry name" value="Surp"/>
</dbReference>
<dbReference type="PROSITE" id="PS50128">
    <property type="entry name" value="SURP"/>
    <property type="match status" value="2"/>
</dbReference>
<feature type="compositionally biased region" description="Acidic residues" evidence="7">
    <location>
        <begin position="319"/>
        <end position="328"/>
    </location>
</feature>
<evidence type="ECO:0000313" key="11">
    <source>
        <dbReference type="Proteomes" id="UP000054270"/>
    </source>
</evidence>
<evidence type="ECO:0000313" key="10">
    <source>
        <dbReference type="EMBL" id="KJA27404.1"/>
    </source>
</evidence>